<feature type="compositionally biased region" description="Polar residues" evidence="1">
    <location>
        <begin position="7"/>
        <end position="20"/>
    </location>
</feature>
<feature type="compositionally biased region" description="Polar residues" evidence="1">
    <location>
        <begin position="50"/>
        <end position="70"/>
    </location>
</feature>
<organism evidence="2 3">
    <name type="scientific">Myxozyma melibiosi</name>
    <dbReference type="NCBI Taxonomy" id="54550"/>
    <lineage>
        <taxon>Eukaryota</taxon>
        <taxon>Fungi</taxon>
        <taxon>Dikarya</taxon>
        <taxon>Ascomycota</taxon>
        <taxon>Saccharomycotina</taxon>
        <taxon>Lipomycetes</taxon>
        <taxon>Lipomycetales</taxon>
        <taxon>Lipomycetaceae</taxon>
        <taxon>Myxozyma</taxon>
    </lineage>
</organism>
<feature type="region of interest" description="Disordered" evidence="1">
    <location>
        <begin position="1"/>
        <end position="275"/>
    </location>
</feature>
<feature type="compositionally biased region" description="Basic and acidic residues" evidence="1">
    <location>
        <begin position="149"/>
        <end position="176"/>
    </location>
</feature>
<accession>A0ABR1F0M5</accession>
<dbReference type="GeneID" id="90040067"/>
<proteinExistence type="predicted"/>
<feature type="compositionally biased region" description="Low complexity" evidence="1">
    <location>
        <begin position="93"/>
        <end position="112"/>
    </location>
</feature>
<dbReference type="EMBL" id="JBBJBU010000012">
    <property type="protein sequence ID" value="KAK7203360.1"/>
    <property type="molecule type" value="Genomic_DNA"/>
</dbReference>
<keyword evidence="3" id="KW-1185">Reference proteome</keyword>
<feature type="region of interest" description="Disordered" evidence="1">
    <location>
        <begin position="401"/>
        <end position="441"/>
    </location>
</feature>
<feature type="compositionally biased region" description="Polar residues" evidence="1">
    <location>
        <begin position="237"/>
        <end position="246"/>
    </location>
</feature>
<dbReference type="RefSeq" id="XP_064766393.1">
    <property type="nucleotide sequence ID" value="XM_064914555.1"/>
</dbReference>
<name>A0ABR1F0M5_9ASCO</name>
<feature type="compositionally biased region" description="Low complexity" evidence="1">
    <location>
        <begin position="409"/>
        <end position="433"/>
    </location>
</feature>
<feature type="compositionally biased region" description="Polar residues" evidence="1">
    <location>
        <begin position="254"/>
        <end position="267"/>
    </location>
</feature>
<evidence type="ECO:0000313" key="3">
    <source>
        <dbReference type="Proteomes" id="UP001498771"/>
    </source>
</evidence>
<feature type="compositionally biased region" description="Acidic residues" evidence="1">
    <location>
        <begin position="79"/>
        <end position="90"/>
    </location>
</feature>
<evidence type="ECO:0000313" key="2">
    <source>
        <dbReference type="EMBL" id="KAK7203360.1"/>
    </source>
</evidence>
<reference evidence="2 3" key="1">
    <citation type="submission" date="2024-03" db="EMBL/GenBank/DDBJ databases">
        <title>Genome-scale model development and genomic sequencing of the oleaginous clade Lipomyces.</title>
        <authorList>
            <consortium name="Lawrence Berkeley National Laboratory"/>
            <person name="Czajka J.J."/>
            <person name="Han Y."/>
            <person name="Kim J."/>
            <person name="Mondo S.J."/>
            <person name="Hofstad B.A."/>
            <person name="Robles A."/>
            <person name="Haridas S."/>
            <person name="Riley R."/>
            <person name="LaButti K."/>
            <person name="Pangilinan J."/>
            <person name="Andreopoulos W."/>
            <person name="Lipzen A."/>
            <person name="Yan J."/>
            <person name="Wang M."/>
            <person name="Ng V."/>
            <person name="Grigoriev I.V."/>
            <person name="Spatafora J.W."/>
            <person name="Magnuson J.K."/>
            <person name="Baker S.E."/>
            <person name="Pomraning K.R."/>
        </authorList>
    </citation>
    <scope>NUCLEOTIDE SEQUENCE [LARGE SCALE GENOMIC DNA]</scope>
    <source>
        <strain evidence="2 3">Phaff 52-87</strain>
    </source>
</reference>
<feature type="region of interest" description="Disordered" evidence="1">
    <location>
        <begin position="520"/>
        <end position="542"/>
    </location>
</feature>
<protein>
    <submittedName>
        <fullName evidence="2">Uncharacterized protein</fullName>
    </submittedName>
</protein>
<feature type="compositionally biased region" description="Polar residues" evidence="1">
    <location>
        <begin position="520"/>
        <end position="541"/>
    </location>
</feature>
<comment type="caution">
    <text evidence="2">The sequence shown here is derived from an EMBL/GenBank/DDBJ whole genome shotgun (WGS) entry which is preliminary data.</text>
</comment>
<feature type="compositionally biased region" description="Low complexity" evidence="1">
    <location>
        <begin position="668"/>
        <end position="685"/>
    </location>
</feature>
<gene>
    <name evidence="2" type="ORF">BZA70DRAFT_297128</name>
</gene>
<evidence type="ECO:0000256" key="1">
    <source>
        <dbReference type="SAM" id="MobiDB-lite"/>
    </source>
</evidence>
<sequence length="730" mass="77940">MDPWGSFESSPAVTQSSSAPWSAIDDVLPDWGTPAPSQASLGFGQERQEQPSYSQADAFGQSETLDSARSASPVIPVIAEDDDDDEEEDPWASFVASPPTVTTPAATVQQQSDLKPDNQETTDQPSDDAKDVVEDTAKDVADLAISEQEDAKDQTEAEAEATAHAEVDPENSKNEPSEQSPANTDKTESKDDNNDTDSKESEIKTIESEKSATPPTEEPLTETNGTSHKEPEADLPSTVNYKSSPEMSADAQWGDSTTTNHFSTGGFDQTAADDDDSSFAAFAEALPPISVKPMTASSPEFDAGGGFGGDTGLSSNTGGFGDFGTLPDPFSDSGMNFSNPFEAGSQKPPEAPTYSDLSKIFPLAEDRDEDRENIASFFSDTQAPQPLLNYGRSRKLNGMLNRPIRQFFTPAPKSNSPSAPSSPASTNTSLSRSQADDGIRVKWKRSEIQSRVYDVVSQWKAQQKVAGRYFDWDNADQPLSPSKYVDAEYARKGMLAPPPRQKHGNDSATAMKLQNAFGWQTDSSRTPSPAIQQPAASSGQTDEWGDFAVLDTAAAKPKAKTLTVDTGAKKNGNPAATSMPAMQPVMLQPTVLHPTSVVPAQPVQIVDDDDDWGELMSSPKTSNAPPLPTSARPTPSQSSSVVHHHHHHSNSQGHMNGAIYVPPPKPSSPTSMYMSSSSSSSTSDISASAAAKRAVVLSPTLPTSSDARQKEDALVRRIIDSVPDISYMLA</sequence>
<feature type="compositionally biased region" description="Basic and acidic residues" evidence="1">
    <location>
        <begin position="127"/>
        <end position="141"/>
    </location>
</feature>
<feature type="compositionally biased region" description="Basic and acidic residues" evidence="1">
    <location>
        <begin position="185"/>
        <end position="210"/>
    </location>
</feature>
<feature type="region of interest" description="Disordered" evidence="1">
    <location>
        <begin position="291"/>
        <end position="355"/>
    </location>
</feature>
<feature type="region of interest" description="Disordered" evidence="1">
    <location>
        <begin position="609"/>
        <end position="685"/>
    </location>
</feature>
<dbReference type="Proteomes" id="UP001498771">
    <property type="component" value="Unassembled WGS sequence"/>
</dbReference>